<feature type="active site" description="Proton donor/acceptor" evidence="14">
    <location>
        <position position="410"/>
    </location>
</feature>
<keyword evidence="9" id="KW-0862">Zinc</keyword>
<keyword evidence="12" id="KW-0865">Zymogen</keyword>
<comment type="similarity">
    <text evidence="3 14">Belongs to the peptidase M14 family.</text>
</comment>
<dbReference type="PANTHER" id="PTHR11705">
    <property type="entry name" value="PROTEASE FAMILY M14 CARBOXYPEPTIDASE A,B"/>
    <property type="match status" value="1"/>
</dbReference>
<proteinExistence type="inferred from homology"/>
<comment type="cofactor">
    <cofactor evidence="1">
        <name>Zn(2+)</name>
        <dbReference type="ChEBI" id="CHEBI:29105"/>
    </cofactor>
</comment>
<dbReference type="GeneID" id="110982324"/>
<keyword evidence="6" id="KW-0479">Metal-binding</keyword>
<protein>
    <submittedName>
        <fullName evidence="17">Carboxypeptidase B-like</fullName>
    </submittedName>
</protein>
<dbReference type="GO" id="GO:0004181">
    <property type="term" value="F:metallocarboxypeptidase activity"/>
    <property type="evidence" value="ECO:0007669"/>
    <property type="project" value="InterPro"/>
</dbReference>
<gene>
    <name evidence="17" type="primary">LOC110982324</name>
</gene>
<keyword evidence="4" id="KW-0121">Carboxypeptidase</keyword>
<keyword evidence="5" id="KW-0645">Protease</keyword>
<dbReference type="Gene3D" id="3.40.630.10">
    <property type="entry name" value="Zn peptidases"/>
    <property type="match status" value="1"/>
</dbReference>
<dbReference type="Gene3D" id="3.30.70.340">
    <property type="entry name" value="Metallocarboxypeptidase-like"/>
    <property type="match status" value="1"/>
</dbReference>
<reference evidence="17" key="1">
    <citation type="submission" date="2025-08" db="UniProtKB">
        <authorList>
            <consortium name="RefSeq"/>
        </authorList>
    </citation>
    <scope>IDENTIFICATION</scope>
</reference>
<dbReference type="SMART" id="SM00631">
    <property type="entry name" value="Zn_pept"/>
    <property type="match status" value="1"/>
</dbReference>
<dbReference type="FunFam" id="3.30.70.340:FF:000001">
    <property type="entry name" value="Carboxypeptidase A5"/>
    <property type="match status" value="1"/>
</dbReference>
<evidence type="ECO:0000256" key="14">
    <source>
        <dbReference type="PROSITE-ProRule" id="PRU01379"/>
    </source>
</evidence>
<evidence type="ECO:0000256" key="6">
    <source>
        <dbReference type="ARBA" id="ARBA00022723"/>
    </source>
</evidence>
<keyword evidence="11" id="KW-0482">Metalloprotease</keyword>
<dbReference type="KEGG" id="aplc:110982324"/>
<dbReference type="InterPro" id="IPR000834">
    <property type="entry name" value="Peptidase_M14"/>
</dbReference>
<evidence type="ECO:0000256" key="13">
    <source>
        <dbReference type="ARBA" id="ARBA00023157"/>
    </source>
</evidence>
<evidence type="ECO:0000256" key="2">
    <source>
        <dbReference type="ARBA" id="ARBA00003091"/>
    </source>
</evidence>
<evidence type="ECO:0000256" key="7">
    <source>
        <dbReference type="ARBA" id="ARBA00022729"/>
    </source>
</evidence>
<evidence type="ECO:0000256" key="10">
    <source>
        <dbReference type="ARBA" id="ARBA00023026"/>
    </source>
</evidence>
<dbReference type="InterPro" id="IPR036990">
    <property type="entry name" value="M14A-like_propep"/>
</dbReference>
<dbReference type="Pfam" id="PF00246">
    <property type="entry name" value="Peptidase_M14"/>
    <property type="match status" value="1"/>
</dbReference>
<evidence type="ECO:0000256" key="12">
    <source>
        <dbReference type="ARBA" id="ARBA00023145"/>
    </source>
</evidence>
<evidence type="ECO:0000256" key="4">
    <source>
        <dbReference type="ARBA" id="ARBA00022645"/>
    </source>
</evidence>
<keyword evidence="10" id="KW-0843">Virulence</keyword>
<dbReference type="PROSITE" id="PS52035">
    <property type="entry name" value="PEPTIDASE_M14"/>
    <property type="match status" value="1"/>
</dbReference>
<dbReference type="GO" id="GO:0005615">
    <property type="term" value="C:extracellular space"/>
    <property type="evidence" value="ECO:0007669"/>
    <property type="project" value="TreeGrafter"/>
</dbReference>
<keyword evidence="16" id="KW-1185">Reference proteome</keyword>
<evidence type="ECO:0000256" key="1">
    <source>
        <dbReference type="ARBA" id="ARBA00001947"/>
    </source>
</evidence>
<dbReference type="PRINTS" id="PR00765">
    <property type="entry name" value="CRBOXYPTASEA"/>
</dbReference>
<dbReference type="RefSeq" id="XP_022096353.1">
    <property type="nucleotide sequence ID" value="XM_022240661.1"/>
</dbReference>
<feature type="domain" description="Peptidase M14" evidence="15">
    <location>
        <begin position="145"/>
        <end position="444"/>
    </location>
</feature>
<evidence type="ECO:0000256" key="5">
    <source>
        <dbReference type="ARBA" id="ARBA00022670"/>
    </source>
</evidence>
<dbReference type="Pfam" id="PF02244">
    <property type="entry name" value="Propep_M14"/>
    <property type="match status" value="1"/>
</dbReference>
<evidence type="ECO:0000259" key="15">
    <source>
        <dbReference type="PROSITE" id="PS52035"/>
    </source>
</evidence>
<evidence type="ECO:0000256" key="3">
    <source>
        <dbReference type="ARBA" id="ARBA00005988"/>
    </source>
</evidence>
<comment type="function">
    <text evidence="2">Extracellular metalloprotease that contributes to pathogenicity.</text>
</comment>
<dbReference type="Proteomes" id="UP000694845">
    <property type="component" value="Unplaced"/>
</dbReference>
<dbReference type="InterPro" id="IPR003146">
    <property type="entry name" value="M14A_act_pep"/>
</dbReference>
<evidence type="ECO:0000256" key="11">
    <source>
        <dbReference type="ARBA" id="ARBA00023049"/>
    </source>
</evidence>
<evidence type="ECO:0000313" key="17">
    <source>
        <dbReference type="RefSeq" id="XP_022096353.1"/>
    </source>
</evidence>
<dbReference type="SUPFAM" id="SSF54897">
    <property type="entry name" value="Protease propeptides/inhibitors"/>
    <property type="match status" value="1"/>
</dbReference>
<evidence type="ECO:0000313" key="16">
    <source>
        <dbReference type="Proteomes" id="UP000694845"/>
    </source>
</evidence>
<dbReference type="AlphaFoldDB" id="A0A8B7YST3"/>
<sequence length="449" mass="51164">MRRWNNFSDIDHYQRFAALLPREFQISFKMMKIILCFCAVVSCCVAVRYDGYQTWRVQPRDSNEIEWLNSLKDRLVDKLDFWQNSGRLDRPVDVMVPPTALSYMKEALMSRGLSYDVMIADVQALSDSQIKHDVTTSAMSFNYNVYHTYDEIQQWVFDFTTEHNSIVEQFQIATSFEGRAINAIKMGSTGLNKPAIYWQGGIHAREWISPATVMYIAKMLAEGYGSDSTVTRMLDTFDIYIVPLLNADGYVYTWTNDRLWRKTRSKFGVQVCVGTDPNRNYDYQWAGQGASSGKCQDTYHGPFAHSEPEIASTTSYLLERAQRQKFVSFIDFHAYSQLFLSPWSYSQFAALPVESADHNTASVKTVNALKSLYGTEYTYGPSARTLYAASGCSVDWGFGVLGAKYSYVIELRDTGRYGFLLPASQIEESGLETFEAMKAFGEHLLSEFA</sequence>
<evidence type="ECO:0000256" key="8">
    <source>
        <dbReference type="ARBA" id="ARBA00022801"/>
    </source>
</evidence>
<dbReference type="CDD" id="cd03860">
    <property type="entry name" value="M14_CP_A-B_like"/>
    <property type="match status" value="1"/>
</dbReference>
<dbReference type="SUPFAM" id="SSF53187">
    <property type="entry name" value="Zn-dependent exopeptidases"/>
    <property type="match status" value="1"/>
</dbReference>
<keyword evidence="7" id="KW-0732">Signal</keyword>
<dbReference type="PANTHER" id="PTHR11705:SF143">
    <property type="entry name" value="SLL0236 PROTEIN"/>
    <property type="match status" value="1"/>
</dbReference>
<dbReference type="OMA" id="AAWGQMN"/>
<evidence type="ECO:0000256" key="9">
    <source>
        <dbReference type="ARBA" id="ARBA00022833"/>
    </source>
</evidence>
<dbReference type="GO" id="GO:0006508">
    <property type="term" value="P:proteolysis"/>
    <property type="evidence" value="ECO:0007669"/>
    <property type="project" value="UniProtKB-KW"/>
</dbReference>
<dbReference type="FunFam" id="3.40.630.10:FF:000056">
    <property type="entry name" value="Zinc carboxypeptidase"/>
    <property type="match status" value="1"/>
</dbReference>
<dbReference type="OrthoDB" id="3626597at2759"/>
<organism evidence="16 17">
    <name type="scientific">Acanthaster planci</name>
    <name type="common">Crown-of-thorns starfish</name>
    <dbReference type="NCBI Taxonomy" id="133434"/>
    <lineage>
        <taxon>Eukaryota</taxon>
        <taxon>Metazoa</taxon>
        <taxon>Echinodermata</taxon>
        <taxon>Eleutherozoa</taxon>
        <taxon>Asterozoa</taxon>
        <taxon>Asteroidea</taxon>
        <taxon>Valvatacea</taxon>
        <taxon>Valvatida</taxon>
        <taxon>Acanthasteridae</taxon>
        <taxon>Acanthaster</taxon>
    </lineage>
</organism>
<keyword evidence="8" id="KW-0378">Hydrolase</keyword>
<name>A0A8B7YST3_ACAPL</name>
<dbReference type="GO" id="GO:0008270">
    <property type="term" value="F:zinc ion binding"/>
    <property type="evidence" value="ECO:0007669"/>
    <property type="project" value="InterPro"/>
</dbReference>
<keyword evidence="13" id="KW-1015">Disulfide bond</keyword>
<accession>A0A8B7YST3</accession>